<feature type="domain" description="Major facilitator superfamily (MFS) profile" evidence="7">
    <location>
        <begin position="1"/>
        <end position="208"/>
    </location>
</feature>
<feature type="transmembrane region" description="Helical" evidence="6">
    <location>
        <begin position="6"/>
        <end position="23"/>
    </location>
</feature>
<dbReference type="InterPro" id="IPR005828">
    <property type="entry name" value="MFS_sugar_transport-like"/>
</dbReference>
<dbReference type="InterPro" id="IPR050820">
    <property type="entry name" value="MFS_Sugar_Transporter"/>
</dbReference>
<feature type="transmembrane region" description="Helical" evidence="6">
    <location>
        <begin position="86"/>
        <end position="107"/>
    </location>
</feature>
<dbReference type="Pfam" id="PF00083">
    <property type="entry name" value="Sugar_tr"/>
    <property type="match status" value="1"/>
</dbReference>
<feature type="transmembrane region" description="Helical" evidence="6">
    <location>
        <begin position="113"/>
        <end position="134"/>
    </location>
</feature>
<dbReference type="AlphaFoldDB" id="A0AA42AWB8"/>
<dbReference type="InterPro" id="IPR036259">
    <property type="entry name" value="MFS_trans_sf"/>
</dbReference>
<evidence type="ECO:0000259" key="7">
    <source>
        <dbReference type="PROSITE" id="PS50850"/>
    </source>
</evidence>
<dbReference type="GO" id="GO:1904659">
    <property type="term" value="P:D-glucose transmembrane transport"/>
    <property type="evidence" value="ECO:0007669"/>
    <property type="project" value="TreeGrafter"/>
</dbReference>
<keyword evidence="9" id="KW-1185">Reference proteome</keyword>
<accession>A0AA42AWB8</accession>
<protein>
    <recommendedName>
        <fullName evidence="7">Major facilitator superfamily (MFS) profile domain-containing protein</fullName>
    </recommendedName>
</protein>
<dbReference type="PANTHER" id="PTHR48023:SF6">
    <property type="entry name" value="D-XYLOSE-PROTON SYMPORTER-LIKE 3, CHLOROPLASTIC"/>
    <property type="match status" value="1"/>
</dbReference>
<keyword evidence="3 6" id="KW-0812">Transmembrane</keyword>
<evidence type="ECO:0000313" key="9">
    <source>
        <dbReference type="Proteomes" id="UP001177140"/>
    </source>
</evidence>
<evidence type="ECO:0000256" key="3">
    <source>
        <dbReference type="ARBA" id="ARBA00022692"/>
    </source>
</evidence>
<name>A0AA42AWB8_PAPNU</name>
<feature type="non-terminal residue" evidence="8">
    <location>
        <position position="1"/>
    </location>
</feature>
<evidence type="ECO:0000256" key="1">
    <source>
        <dbReference type="ARBA" id="ARBA00004141"/>
    </source>
</evidence>
<keyword evidence="5 6" id="KW-0472">Membrane</keyword>
<feature type="transmembrane region" description="Helical" evidence="6">
    <location>
        <begin position="28"/>
        <end position="45"/>
    </location>
</feature>
<feature type="transmembrane region" description="Helical" evidence="6">
    <location>
        <begin position="57"/>
        <end position="74"/>
    </location>
</feature>
<evidence type="ECO:0000256" key="5">
    <source>
        <dbReference type="ARBA" id="ARBA00023136"/>
    </source>
</evidence>
<dbReference type="Gene3D" id="1.20.1250.20">
    <property type="entry name" value="MFS general substrate transporter like domains"/>
    <property type="match status" value="1"/>
</dbReference>
<dbReference type="GO" id="GO:0022857">
    <property type="term" value="F:transmembrane transporter activity"/>
    <property type="evidence" value="ECO:0007669"/>
    <property type="project" value="InterPro"/>
</dbReference>
<comment type="caution">
    <text evidence="8">The sequence shown here is derived from an EMBL/GenBank/DDBJ whole genome shotgun (WGS) entry which is preliminary data.</text>
</comment>
<comment type="subcellular location">
    <subcellularLocation>
        <location evidence="1">Membrane</location>
        <topology evidence="1">Multi-pass membrane protein</topology>
    </subcellularLocation>
</comment>
<keyword evidence="4 6" id="KW-1133">Transmembrane helix</keyword>
<dbReference type="SUPFAM" id="SSF103473">
    <property type="entry name" value="MFS general substrate transporter"/>
    <property type="match status" value="1"/>
</dbReference>
<dbReference type="EMBL" id="JAJJMA010238235">
    <property type="protein sequence ID" value="MCL7042689.1"/>
    <property type="molecule type" value="Genomic_DNA"/>
</dbReference>
<feature type="non-terminal residue" evidence="8">
    <location>
        <position position="208"/>
    </location>
</feature>
<organism evidence="8 9">
    <name type="scientific">Papaver nudicaule</name>
    <name type="common">Iceland poppy</name>
    <dbReference type="NCBI Taxonomy" id="74823"/>
    <lineage>
        <taxon>Eukaryota</taxon>
        <taxon>Viridiplantae</taxon>
        <taxon>Streptophyta</taxon>
        <taxon>Embryophyta</taxon>
        <taxon>Tracheophyta</taxon>
        <taxon>Spermatophyta</taxon>
        <taxon>Magnoliopsida</taxon>
        <taxon>Ranunculales</taxon>
        <taxon>Papaveraceae</taxon>
        <taxon>Papaveroideae</taxon>
        <taxon>Papaver</taxon>
    </lineage>
</organism>
<proteinExistence type="predicted"/>
<dbReference type="PROSITE" id="PS00217">
    <property type="entry name" value="SUGAR_TRANSPORT_2"/>
    <property type="match status" value="1"/>
</dbReference>
<sequence length="208" mass="22731">ESGPFYGALISSILVYPIADFLGRRRELIIAAMLYTLGGLTTGFAPDHKILMLGRLLYGLGIGLAMHGAPLYIAETCPSHIRGKLIFAKELMIVLGIWLGIAGNFVFDGVRGWRYMFVFSAPVAVLMGLGMWGLPESPCWLPLRAVQGRHAGDKASEKQDVDQESEGSFWEVFQGKSLKALTIGGGLILFLQIIEHPSVLYYTGSILQ</sequence>
<evidence type="ECO:0000256" key="2">
    <source>
        <dbReference type="ARBA" id="ARBA00022448"/>
    </source>
</evidence>
<dbReference type="InterPro" id="IPR020846">
    <property type="entry name" value="MFS_dom"/>
</dbReference>
<evidence type="ECO:0000313" key="8">
    <source>
        <dbReference type="EMBL" id="MCL7042689.1"/>
    </source>
</evidence>
<evidence type="ECO:0000256" key="4">
    <source>
        <dbReference type="ARBA" id="ARBA00022989"/>
    </source>
</evidence>
<dbReference type="GO" id="GO:0016020">
    <property type="term" value="C:membrane"/>
    <property type="evidence" value="ECO:0007669"/>
    <property type="project" value="UniProtKB-SubCell"/>
</dbReference>
<dbReference type="Proteomes" id="UP001177140">
    <property type="component" value="Unassembled WGS sequence"/>
</dbReference>
<dbReference type="InterPro" id="IPR005829">
    <property type="entry name" value="Sugar_transporter_CS"/>
</dbReference>
<evidence type="ECO:0000256" key="6">
    <source>
        <dbReference type="SAM" id="Phobius"/>
    </source>
</evidence>
<gene>
    <name evidence="8" type="ORF">MKW94_012171</name>
</gene>
<reference evidence="8" key="1">
    <citation type="submission" date="2022-03" db="EMBL/GenBank/DDBJ databases">
        <title>A functionally conserved STORR gene fusion in Papaver species that diverged 16.8 million years ago.</title>
        <authorList>
            <person name="Catania T."/>
        </authorList>
    </citation>
    <scope>NUCLEOTIDE SEQUENCE</scope>
    <source>
        <strain evidence="8">S-191538</strain>
    </source>
</reference>
<dbReference type="PROSITE" id="PS50850">
    <property type="entry name" value="MFS"/>
    <property type="match status" value="1"/>
</dbReference>
<dbReference type="PANTHER" id="PTHR48023">
    <property type="entry name" value="D-XYLOSE-PROTON SYMPORTER-LIKE 2"/>
    <property type="match status" value="1"/>
</dbReference>
<keyword evidence="2" id="KW-0813">Transport</keyword>